<protein>
    <submittedName>
        <fullName evidence="4">Pollen-specific protein C13-like</fullName>
    </submittedName>
</protein>
<accession>A0AAD8JGB6</accession>
<reference evidence="4" key="2">
    <citation type="submission" date="2023-05" db="EMBL/GenBank/DDBJ databases">
        <authorList>
            <person name="Schelkunov M.I."/>
        </authorList>
    </citation>
    <scope>NUCLEOTIDE SEQUENCE</scope>
    <source>
        <strain evidence="4">Hsosn_3</strain>
        <tissue evidence="4">Leaf</tissue>
    </source>
</reference>
<dbReference type="InterPro" id="IPR006041">
    <property type="entry name" value="Pollen_Ole_e1_allergen"/>
</dbReference>
<feature type="signal peptide" evidence="3">
    <location>
        <begin position="1"/>
        <end position="19"/>
    </location>
</feature>
<dbReference type="InterPro" id="IPR006040">
    <property type="entry name" value="Allergen_Ole_e_I_CS"/>
</dbReference>
<dbReference type="AlphaFoldDB" id="A0AAD8JGB6"/>
<evidence type="ECO:0000256" key="1">
    <source>
        <dbReference type="ARBA" id="ARBA00010049"/>
    </source>
</evidence>
<dbReference type="PANTHER" id="PTHR31614">
    <property type="entry name" value="PROTEIN DOWNSTREAM OF FLC-RELATED"/>
    <property type="match status" value="1"/>
</dbReference>
<dbReference type="Proteomes" id="UP001237642">
    <property type="component" value="Unassembled WGS sequence"/>
</dbReference>
<name>A0AAD8JGB6_9APIA</name>
<feature type="chain" id="PRO_5041970468" evidence="3">
    <location>
        <begin position="20"/>
        <end position="158"/>
    </location>
</feature>
<dbReference type="PANTHER" id="PTHR31614:SF5">
    <property type="entry name" value="ALLERGEN-LIKE PROTEIN BRSN20"/>
    <property type="match status" value="1"/>
</dbReference>
<keyword evidence="2" id="KW-1015">Disulfide bond</keyword>
<dbReference type="Pfam" id="PF01190">
    <property type="entry name" value="Pollen_Ole_e_1"/>
    <property type="match status" value="1"/>
</dbReference>
<organism evidence="4 5">
    <name type="scientific">Heracleum sosnowskyi</name>
    <dbReference type="NCBI Taxonomy" id="360622"/>
    <lineage>
        <taxon>Eukaryota</taxon>
        <taxon>Viridiplantae</taxon>
        <taxon>Streptophyta</taxon>
        <taxon>Embryophyta</taxon>
        <taxon>Tracheophyta</taxon>
        <taxon>Spermatophyta</taxon>
        <taxon>Magnoliopsida</taxon>
        <taxon>eudicotyledons</taxon>
        <taxon>Gunneridae</taxon>
        <taxon>Pentapetalae</taxon>
        <taxon>asterids</taxon>
        <taxon>campanulids</taxon>
        <taxon>Apiales</taxon>
        <taxon>Apiaceae</taxon>
        <taxon>Apioideae</taxon>
        <taxon>apioid superclade</taxon>
        <taxon>Tordylieae</taxon>
        <taxon>Tordyliinae</taxon>
        <taxon>Heracleum</taxon>
    </lineage>
</organism>
<dbReference type="EMBL" id="JAUIZM010000001">
    <property type="protein sequence ID" value="KAK1403734.1"/>
    <property type="molecule type" value="Genomic_DNA"/>
</dbReference>
<gene>
    <name evidence="4" type="ORF">POM88_003339</name>
</gene>
<reference evidence="4" key="1">
    <citation type="submission" date="2023-02" db="EMBL/GenBank/DDBJ databases">
        <title>Genome of toxic invasive species Heracleum sosnowskyi carries increased number of genes despite the absence of recent whole-genome duplications.</title>
        <authorList>
            <person name="Schelkunov M."/>
            <person name="Shtratnikova V."/>
            <person name="Makarenko M."/>
            <person name="Klepikova A."/>
            <person name="Omelchenko D."/>
            <person name="Novikova G."/>
            <person name="Obukhova E."/>
            <person name="Bogdanov V."/>
            <person name="Penin A."/>
            <person name="Logacheva M."/>
        </authorList>
    </citation>
    <scope>NUCLEOTIDE SEQUENCE</scope>
    <source>
        <strain evidence="4">Hsosn_3</strain>
        <tissue evidence="4">Leaf</tissue>
    </source>
</reference>
<comment type="similarity">
    <text evidence="1">Belongs to the Ole e I family.</text>
</comment>
<dbReference type="GO" id="GO:0005615">
    <property type="term" value="C:extracellular space"/>
    <property type="evidence" value="ECO:0007669"/>
    <property type="project" value="InterPro"/>
</dbReference>
<evidence type="ECO:0000313" key="5">
    <source>
        <dbReference type="Proteomes" id="UP001237642"/>
    </source>
</evidence>
<evidence type="ECO:0000256" key="2">
    <source>
        <dbReference type="ARBA" id="ARBA00023157"/>
    </source>
</evidence>
<evidence type="ECO:0000256" key="3">
    <source>
        <dbReference type="SAM" id="SignalP"/>
    </source>
</evidence>
<proteinExistence type="inferred from homology"/>
<sequence>MAKLVLLFALCILPAIVSARFIGNPFLVQGRVYCDTCRCGFETSATKYIPGAKVRIVCKDSKTLGIKYTAEGVTDSTGTYKISVAYDRGDEICEAELVSSPDAFCSAPNRGRDRSRVILTRANGLTSDTRFANNMGFLRKQPLPGCTQLLKMYLDTDE</sequence>
<keyword evidence="5" id="KW-1185">Reference proteome</keyword>
<evidence type="ECO:0000313" key="4">
    <source>
        <dbReference type="EMBL" id="KAK1403734.1"/>
    </source>
</evidence>
<dbReference type="PROSITE" id="PS00925">
    <property type="entry name" value="OLEEI"/>
    <property type="match status" value="1"/>
</dbReference>
<keyword evidence="3" id="KW-0732">Signal</keyword>
<comment type="caution">
    <text evidence="4">The sequence shown here is derived from an EMBL/GenBank/DDBJ whole genome shotgun (WGS) entry which is preliminary data.</text>
</comment>